<dbReference type="HOGENOM" id="CLU_1774265_0_0_11"/>
<accession>A0A0F6Z3W8</accession>
<proteinExistence type="predicted"/>
<dbReference type="Proteomes" id="UP000034037">
    <property type="component" value="Chromosome"/>
</dbReference>
<dbReference type="EMBL" id="CP011309">
    <property type="protein sequence ID" value="AKF26183.1"/>
    <property type="molecule type" value="Genomic_DNA"/>
</dbReference>
<name>A0A0F6Z3W8_9CORY</name>
<keyword evidence="2" id="KW-1185">Reference proteome</keyword>
<protein>
    <submittedName>
        <fullName evidence="1">Uncharacterized protein</fullName>
    </submittedName>
</protein>
<dbReference type="AlphaFoldDB" id="A0A0F6Z3W8"/>
<evidence type="ECO:0000313" key="1">
    <source>
        <dbReference type="EMBL" id="AKF26183.1"/>
    </source>
</evidence>
<organism evidence="1 2">
    <name type="scientific">[Brevibacterium] flavum</name>
    <dbReference type="NCBI Taxonomy" id="92706"/>
    <lineage>
        <taxon>Bacteria</taxon>
        <taxon>Bacillati</taxon>
        <taxon>Actinomycetota</taxon>
        <taxon>Actinomycetes</taxon>
        <taxon>Mycobacteriales</taxon>
        <taxon>Corynebacteriaceae</taxon>
        <taxon>Corynebacterium</taxon>
    </lineage>
</organism>
<sequence>MLNNRLNTNSHLWCYITKFVSAYDSLPAAKQKYQEAVDRVRESHNVLLASEQAHNAGQTEPIFSLLLDEIVGFGEKLSEEGKENYSIFIFTTIVEVPENEEYEEKGDKEHPVVQIAAKIELDAEDDFPSVFPSRTRPIWMSETGRETSDCIFQ</sequence>
<reference evidence="1 2" key="1">
    <citation type="submission" date="2015-04" db="EMBL/GenBank/DDBJ databases">
        <title>Complete Genome Sequence of Brevibacterium flavum ATCC 15168.</title>
        <authorList>
            <person name="Ahn J."/>
            <person name="Park G."/>
            <person name="Jeon W."/>
            <person name="Jang Y."/>
            <person name="Jang M."/>
            <person name="Lee H."/>
            <person name="Lee H."/>
        </authorList>
    </citation>
    <scope>NUCLEOTIDE SEQUENCE [LARGE SCALE GENOMIC DNA]</scope>
    <source>
        <strain evidence="1 2">ATCC 15168</strain>
    </source>
</reference>
<evidence type="ECO:0000313" key="2">
    <source>
        <dbReference type="Proteomes" id="UP000034037"/>
    </source>
</evidence>
<dbReference type="PATRIC" id="fig|92706.3.peg.146"/>
<dbReference type="RefSeq" id="WP_003863698.1">
    <property type="nucleotide sequence ID" value="NZ_CP011309.1"/>
</dbReference>
<gene>
    <name evidence="1" type="ORF">YH66_00735</name>
</gene>